<feature type="transmembrane region" description="Helical" evidence="1">
    <location>
        <begin position="16"/>
        <end position="42"/>
    </location>
</feature>
<protein>
    <recommendedName>
        <fullName evidence="4">ABC-2 family transporter protein</fullName>
    </recommendedName>
</protein>
<dbReference type="RefSeq" id="WP_146407761.1">
    <property type="nucleotide sequence ID" value="NZ_SJPU01000002.1"/>
</dbReference>
<feature type="transmembrane region" description="Helical" evidence="1">
    <location>
        <begin position="164"/>
        <end position="185"/>
    </location>
</feature>
<comment type="caution">
    <text evidence="2">The sequence shown here is derived from an EMBL/GenBank/DDBJ whole genome shotgun (WGS) entry which is preliminary data.</text>
</comment>
<feature type="transmembrane region" description="Helical" evidence="1">
    <location>
        <begin position="49"/>
        <end position="69"/>
    </location>
</feature>
<evidence type="ECO:0000313" key="2">
    <source>
        <dbReference type="EMBL" id="TWU16021.1"/>
    </source>
</evidence>
<keyword evidence="3" id="KW-1185">Reference proteome</keyword>
<feature type="transmembrane region" description="Helical" evidence="1">
    <location>
        <begin position="89"/>
        <end position="117"/>
    </location>
</feature>
<dbReference type="OrthoDB" id="222190at2"/>
<reference evidence="2 3" key="1">
    <citation type="journal article" date="2020" name="Antonie Van Leeuwenhoek">
        <title>Rhodopirellula heiligendammensis sp. nov., Rhodopirellula pilleata sp. nov., and Rhodopirellula solitaria sp. nov. isolated from natural or artificial marine surfaces in Northern Germany and California, USA, and emended description of the genus Rhodopirellula.</title>
        <authorList>
            <person name="Kallscheuer N."/>
            <person name="Wiegand S."/>
            <person name="Jogler M."/>
            <person name="Boedeker C."/>
            <person name="Peeters S.H."/>
            <person name="Rast P."/>
            <person name="Heuer A."/>
            <person name="Jetten M.S.M."/>
            <person name="Rohde M."/>
            <person name="Jogler C."/>
        </authorList>
    </citation>
    <scope>NUCLEOTIDE SEQUENCE [LARGE SCALE GENOMIC DNA]</scope>
    <source>
        <strain evidence="2 3">Poly21</strain>
    </source>
</reference>
<dbReference type="AlphaFoldDB" id="A0A5C6BWY2"/>
<sequence length="745" mass="83144">MNVALRHLVWKDARSIASLVAVILAGTLTFQLLLWALILMFGEQSNVNLAVPLWILMPNLMAIGAPPMLVGSEEESGTLGWLRTLPLPWPLIVVSKSLVAVAAVILSWLLSSLLLWMTVSMWDAQLPITVEPMLTGDGILALAFFSFQLLFAGFFLAYSCQSPILSLILVLPTMIGLMTAVDAMGRLLSVYPDPSGLWGAMRIMTIVAYVVALVAAQFLPACWRLAFHRSTRDLNPPSRRPSRRTQPYTSTVLLSAASRPGTWRALLWQAWRQQSRPLMGLSIIAGFCILRISTQTWNSPSVSDSFANFATAAMLTLTCTWMGCLGFYSDSISRRHFFFADRGFPTREVWCSRLVLPILAVTLATFGVFMVTNEDRSISGFCILGFACGVLSSMWMTRSALAFLISPALLVGILLATTALFEPYGQYFGYVAVAALPLLIASWRLMDVWLKHTQGWMTQLRVAGFVLLGILLVPVTFFTARYSMMPEPLPQWRTTMLAQPMPKAFGEISPNREPTVAQYLKPWLATHPLPIKVEGGLVDRANLLRQQTERALVSHRYDTQGMVDAARSAQRMLEWAKAARLALLKGEMNPANLLKYAGSDEQVAISQLYNLVMSDVHPVPSEAAAPIRDALNAMASEDLREESWRVALAMEWRLYQSRRGSKWLAGESVDVGYWFPRLEKIRADRNVDWAVHSLLDTPMPEVSDPHTWSADPRLYSHSNTPIDFDVGYGPKYKSDIEEELKRRGF</sequence>
<keyword evidence="1" id="KW-0812">Transmembrane</keyword>
<feature type="transmembrane region" description="Helical" evidence="1">
    <location>
        <begin position="377"/>
        <end position="394"/>
    </location>
</feature>
<feature type="transmembrane region" description="Helical" evidence="1">
    <location>
        <begin position="306"/>
        <end position="328"/>
    </location>
</feature>
<proteinExistence type="predicted"/>
<feature type="transmembrane region" description="Helical" evidence="1">
    <location>
        <begin position="427"/>
        <end position="450"/>
    </location>
</feature>
<keyword evidence="1" id="KW-1133">Transmembrane helix</keyword>
<feature type="transmembrane region" description="Helical" evidence="1">
    <location>
        <begin position="138"/>
        <end position="158"/>
    </location>
</feature>
<gene>
    <name evidence="2" type="ORF">Poly21_32260</name>
</gene>
<accession>A0A5C6BWY2</accession>
<evidence type="ECO:0008006" key="4">
    <source>
        <dbReference type="Google" id="ProtNLM"/>
    </source>
</evidence>
<organism evidence="2 3">
    <name type="scientific">Allorhodopirellula heiligendammensis</name>
    <dbReference type="NCBI Taxonomy" id="2714739"/>
    <lineage>
        <taxon>Bacteria</taxon>
        <taxon>Pseudomonadati</taxon>
        <taxon>Planctomycetota</taxon>
        <taxon>Planctomycetia</taxon>
        <taxon>Pirellulales</taxon>
        <taxon>Pirellulaceae</taxon>
        <taxon>Allorhodopirellula</taxon>
    </lineage>
</organism>
<feature type="transmembrane region" description="Helical" evidence="1">
    <location>
        <begin position="349"/>
        <end position="371"/>
    </location>
</feature>
<feature type="transmembrane region" description="Helical" evidence="1">
    <location>
        <begin position="462"/>
        <end position="484"/>
    </location>
</feature>
<feature type="transmembrane region" description="Helical" evidence="1">
    <location>
        <begin position="401"/>
        <end position="421"/>
    </location>
</feature>
<evidence type="ECO:0000313" key="3">
    <source>
        <dbReference type="Proteomes" id="UP000319908"/>
    </source>
</evidence>
<feature type="transmembrane region" description="Helical" evidence="1">
    <location>
        <begin position="278"/>
        <end position="294"/>
    </location>
</feature>
<name>A0A5C6BWY2_9BACT</name>
<dbReference type="EMBL" id="SJPU01000002">
    <property type="protein sequence ID" value="TWU16021.1"/>
    <property type="molecule type" value="Genomic_DNA"/>
</dbReference>
<dbReference type="Proteomes" id="UP000319908">
    <property type="component" value="Unassembled WGS sequence"/>
</dbReference>
<feature type="transmembrane region" description="Helical" evidence="1">
    <location>
        <begin position="206"/>
        <end position="227"/>
    </location>
</feature>
<keyword evidence="1" id="KW-0472">Membrane</keyword>
<evidence type="ECO:0000256" key="1">
    <source>
        <dbReference type="SAM" id="Phobius"/>
    </source>
</evidence>